<keyword evidence="3" id="KW-0732">Signal</keyword>
<dbReference type="PROSITE" id="PS01031">
    <property type="entry name" value="SHSP"/>
    <property type="match status" value="2"/>
</dbReference>
<feature type="domain" description="SHSP" evidence="4">
    <location>
        <begin position="213"/>
        <end position="314"/>
    </location>
</feature>
<dbReference type="Gene3D" id="2.60.40.790">
    <property type="match status" value="2"/>
</dbReference>
<gene>
    <name evidence="5" type="ORF">OJ996_05335</name>
</gene>
<dbReference type="PROSITE" id="PS51257">
    <property type="entry name" value="PROKAR_LIPOPROTEIN"/>
    <property type="match status" value="1"/>
</dbReference>
<proteinExistence type="inferred from homology"/>
<dbReference type="InterPro" id="IPR002068">
    <property type="entry name" value="A-crystallin/Hsp20_dom"/>
</dbReference>
<dbReference type="InterPro" id="IPR008978">
    <property type="entry name" value="HSP20-like_chaperone"/>
</dbReference>
<dbReference type="RefSeq" id="WP_264511953.1">
    <property type="nucleotide sequence ID" value="NZ_JAPDDR010000002.1"/>
</dbReference>
<dbReference type="Pfam" id="PF00011">
    <property type="entry name" value="HSP20"/>
    <property type="match status" value="1"/>
</dbReference>
<evidence type="ECO:0000313" key="6">
    <source>
        <dbReference type="Proteomes" id="UP001165653"/>
    </source>
</evidence>
<organism evidence="5 6">
    <name type="scientific">Luteolibacter rhizosphaerae</name>
    <dbReference type="NCBI Taxonomy" id="2989719"/>
    <lineage>
        <taxon>Bacteria</taxon>
        <taxon>Pseudomonadati</taxon>
        <taxon>Verrucomicrobiota</taxon>
        <taxon>Verrucomicrobiia</taxon>
        <taxon>Verrucomicrobiales</taxon>
        <taxon>Verrucomicrobiaceae</taxon>
        <taxon>Luteolibacter</taxon>
    </lineage>
</organism>
<evidence type="ECO:0000256" key="2">
    <source>
        <dbReference type="RuleBase" id="RU003616"/>
    </source>
</evidence>
<feature type="domain" description="SHSP" evidence="4">
    <location>
        <begin position="68"/>
        <end position="173"/>
    </location>
</feature>
<feature type="chain" id="PRO_5045957123" evidence="3">
    <location>
        <begin position="34"/>
        <end position="314"/>
    </location>
</feature>
<reference evidence="5" key="1">
    <citation type="submission" date="2022-10" db="EMBL/GenBank/DDBJ databases">
        <title>Luteolibacter sp. GHJ8, whole genome shotgun sequencing project.</title>
        <authorList>
            <person name="Zhao G."/>
            <person name="Shen L."/>
        </authorList>
    </citation>
    <scope>NUCLEOTIDE SEQUENCE</scope>
    <source>
        <strain evidence="5">GHJ8</strain>
    </source>
</reference>
<keyword evidence="6" id="KW-1185">Reference proteome</keyword>
<dbReference type="EMBL" id="JAPDDR010000002">
    <property type="protein sequence ID" value="MCW1912982.1"/>
    <property type="molecule type" value="Genomic_DNA"/>
</dbReference>
<dbReference type="SUPFAM" id="SSF49764">
    <property type="entry name" value="HSP20-like chaperones"/>
    <property type="match status" value="2"/>
</dbReference>
<comment type="caution">
    <text evidence="5">The sequence shown here is derived from an EMBL/GenBank/DDBJ whole genome shotgun (WGS) entry which is preliminary data.</text>
</comment>
<protein>
    <submittedName>
        <fullName evidence="5">Hsp20 family protein</fullName>
    </submittedName>
</protein>
<name>A0ABT3FZG4_9BACT</name>
<dbReference type="Proteomes" id="UP001165653">
    <property type="component" value="Unassembled WGS sequence"/>
</dbReference>
<accession>A0ABT3FZG4</accession>
<evidence type="ECO:0000259" key="4">
    <source>
        <dbReference type="PROSITE" id="PS01031"/>
    </source>
</evidence>
<dbReference type="PANTHER" id="PTHR11527">
    <property type="entry name" value="HEAT-SHOCK PROTEIN 20 FAMILY MEMBER"/>
    <property type="match status" value="1"/>
</dbReference>
<dbReference type="InterPro" id="IPR031107">
    <property type="entry name" value="Small_HSP"/>
</dbReference>
<feature type="signal peptide" evidence="3">
    <location>
        <begin position="1"/>
        <end position="33"/>
    </location>
</feature>
<evidence type="ECO:0000256" key="3">
    <source>
        <dbReference type="SAM" id="SignalP"/>
    </source>
</evidence>
<dbReference type="CDD" id="cd06464">
    <property type="entry name" value="ACD_sHsps-like"/>
    <property type="match status" value="2"/>
</dbReference>
<sequence>MKNLSHLKRSTRLFAGAITAAGCSLLLAAPFLAAEESKDQSFLQKVQDWQNDMSTRFRDTWRNLRKEGTPSVVSASIDLREQQENYMLRLDLPGRDLERVEVSLKGNVLHILVPEEGNLGRYEQNVELAGAKPGVEPLIDRRKNDGIITVTVAKGKQALSPLSRGVVPDIALLAPSKWESDVLRKMEDLQREMDEIFQSGFGKVPRAPELSLYFDQPRFGSFIDLKEDGSNYVVTAYLPQRDVKNVKATLEGRILKIEAAAENSPTKSGDDGKTSVTRRAYYSQHLTLPGEVKADQLNVETKEGLLKIVVPKAG</sequence>
<evidence type="ECO:0000256" key="1">
    <source>
        <dbReference type="PROSITE-ProRule" id="PRU00285"/>
    </source>
</evidence>
<evidence type="ECO:0000313" key="5">
    <source>
        <dbReference type="EMBL" id="MCW1912982.1"/>
    </source>
</evidence>
<comment type="similarity">
    <text evidence="1 2">Belongs to the small heat shock protein (HSP20) family.</text>
</comment>